<dbReference type="GO" id="GO:0051603">
    <property type="term" value="P:proteolysis involved in protein catabolic process"/>
    <property type="evidence" value="ECO:0007669"/>
    <property type="project" value="Ensembl"/>
</dbReference>
<evidence type="ECO:0000256" key="12">
    <source>
        <dbReference type="ARBA" id="ARBA00023242"/>
    </source>
</evidence>
<reference evidence="20" key="2">
    <citation type="submission" date="2025-08" db="UniProtKB">
        <authorList>
            <consortium name="Ensembl"/>
        </authorList>
    </citation>
    <scope>IDENTIFICATION</scope>
</reference>
<dbReference type="SUPFAM" id="SSF52129">
    <property type="entry name" value="Caspase-like"/>
    <property type="match status" value="1"/>
</dbReference>
<feature type="domain" description="DED" evidence="17">
    <location>
        <begin position="2"/>
        <end position="80"/>
    </location>
</feature>
<dbReference type="GO" id="GO:0097194">
    <property type="term" value="P:execution phase of apoptosis"/>
    <property type="evidence" value="ECO:0007669"/>
    <property type="project" value="Ensembl"/>
</dbReference>
<dbReference type="SMART" id="SM00115">
    <property type="entry name" value="CASc"/>
    <property type="match status" value="1"/>
</dbReference>
<dbReference type="GO" id="GO:0032731">
    <property type="term" value="P:positive regulation of interleukin-1 beta production"/>
    <property type="evidence" value="ECO:0007669"/>
    <property type="project" value="Ensembl"/>
</dbReference>
<dbReference type="PROSITE" id="PS50208">
    <property type="entry name" value="CASPASE_P20"/>
    <property type="match status" value="1"/>
</dbReference>
<dbReference type="AlphaFoldDB" id="A0A4X2KPG0"/>
<dbReference type="InterPro" id="IPR011029">
    <property type="entry name" value="DEATH-like_dom_sf"/>
</dbReference>
<dbReference type="RefSeq" id="XP_027729360.1">
    <property type="nucleotide sequence ID" value="XM_027873559.1"/>
</dbReference>
<keyword evidence="4" id="KW-0963">Cytoplasm</keyword>
<evidence type="ECO:0000256" key="10">
    <source>
        <dbReference type="ARBA" id="ARBA00022807"/>
    </source>
</evidence>
<reference evidence="21" key="1">
    <citation type="submission" date="2018-12" db="EMBL/GenBank/DDBJ databases">
        <authorList>
            <person name="Yazar S."/>
        </authorList>
    </citation>
    <scope>NUCLEOTIDE SEQUENCE [LARGE SCALE GENOMIC DNA]</scope>
</reference>
<comment type="catalytic activity">
    <reaction evidence="13">
        <text>Strict requirement for Asp at position P1 and has a preferred cleavage sequence of (Leu/Asp/Val)-Glu-Thr-Asp-|-(Gly/Ser/Ala).</text>
        <dbReference type="EC" id="3.4.22.61"/>
    </reaction>
</comment>
<dbReference type="InterPro" id="IPR015917">
    <property type="entry name" value="Pept_C14A"/>
</dbReference>
<dbReference type="GO" id="GO:0034612">
    <property type="term" value="P:response to tumor necrosis factor"/>
    <property type="evidence" value="ECO:0007669"/>
    <property type="project" value="Ensembl"/>
</dbReference>
<dbReference type="GO" id="GO:0051604">
    <property type="term" value="P:protein maturation"/>
    <property type="evidence" value="ECO:0007669"/>
    <property type="project" value="Ensembl"/>
</dbReference>
<dbReference type="PANTHER" id="PTHR48169">
    <property type="entry name" value="DED DOMAIN-CONTAINING PROTEIN"/>
    <property type="match status" value="1"/>
</dbReference>
<dbReference type="RefSeq" id="XP_027729361.1">
    <property type="nucleotide sequence ID" value="XM_027873560.1"/>
</dbReference>
<evidence type="ECO:0000256" key="5">
    <source>
        <dbReference type="ARBA" id="ARBA00022553"/>
    </source>
</evidence>
<organism evidence="20 21">
    <name type="scientific">Vombatus ursinus</name>
    <name type="common">Common wombat</name>
    <dbReference type="NCBI Taxonomy" id="29139"/>
    <lineage>
        <taxon>Eukaryota</taxon>
        <taxon>Metazoa</taxon>
        <taxon>Chordata</taxon>
        <taxon>Craniata</taxon>
        <taxon>Vertebrata</taxon>
        <taxon>Euteleostomi</taxon>
        <taxon>Mammalia</taxon>
        <taxon>Metatheria</taxon>
        <taxon>Diprotodontia</taxon>
        <taxon>Vombatidae</taxon>
        <taxon>Vombatus</taxon>
    </lineage>
</organism>
<dbReference type="PROSITE" id="PS50168">
    <property type="entry name" value="DED"/>
    <property type="match status" value="2"/>
</dbReference>
<evidence type="ECO:0000256" key="9">
    <source>
        <dbReference type="ARBA" id="ARBA00022801"/>
    </source>
</evidence>
<evidence type="ECO:0000256" key="13">
    <source>
        <dbReference type="ARBA" id="ARBA00051626"/>
    </source>
</evidence>
<dbReference type="OrthoDB" id="6114029at2759"/>
<dbReference type="FunFam" id="3.40.50.1460:FF:000008">
    <property type="entry name" value="caspase-8 isoform X1"/>
    <property type="match status" value="1"/>
</dbReference>
<dbReference type="GO" id="GO:0045862">
    <property type="term" value="P:positive regulation of proteolysis"/>
    <property type="evidence" value="ECO:0007669"/>
    <property type="project" value="Ensembl"/>
</dbReference>
<dbReference type="STRING" id="29139.ENSVURP00010011270"/>
<evidence type="ECO:0000256" key="14">
    <source>
        <dbReference type="ARBA" id="ARBA00066479"/>
    </source>
</evidence>
<feature type="domain" description="DED" evidence="17">
    <location>
        <begin position="97"/>
        <end position="174"/>
    </location>
</feature>
<dbReference type="CDD" id="cd00032">
    <property type="entry name" value="CASc"/>
    <property type="match status" value="1"/>
</dbReference>
<keyword evidence="10" id="KW-0788">Thiol protease</keyword>
<dbReference type="GO" id="GO:0097110">
    <property type="term" value="F:scaffold protein binding"/>
    <property type="evidence" value="ECO:0007669"/>
    <property type="project" value="Ensembl"/>
</dbReference>
<keyword evidence="12" id="KW-0539">Nucleus</keyword>
<keyword evidence="21" id="KW-1185">Reference proteome</keyword>
<dbReference type="InterPro" id="IPR016129">
    <property type="entry name" value="Caspase_his_AS"/>
</dbReference>
<dbReference type="InterPro" id="IPR033139">
    <property type="entry name" value="Caspase_cys_AS"/>
</dbReference>
<comment type="subcellular location">
    <subcellularLocation>
        <location evidence="2">Cytoplasm</location>
    </subcellularLocation>
    <subcellularLocation>
        <location evidence="1">Nucleus</location>
    </subcellularLocation>
</comment>
<evidence type="ECO:0000313" key="21">
    <source>
        <dbReference type="Proteomes" id="UP000314987"/>
    </source>
</evidence>
<dbReference type="GeneID" id="114051320"/>
<dbReference type="EC" id="3.4.22.61" evidence="14"/>
<keyword evidence="7" id="KW-0053">Apoptosis</keyword>
<evidence type="ECO:0000256" key="2">
    <source>
        <dbReference type="ARBA" id="ARBA00004496"/>
    </source>
</evidence>
<dbReference type="GO" id="GO:0031265">
    <property type="term" value="C:CD95 death-inducing signaling complex"/>
    <property type="evidence" value="ECO:0007669"/>
    <property type="project" value="Ensembl"/>
</dbReference>
<dbReference type="InterPro" id="IPR029030">
    <property type="entry name" value="Caspase-like_dom_sf"/>
</dbReference>
<dbReference type="GO" id="GO:0042802">
    <property type="term" value="F:identical protein binding"/>
    <property type="evidence" value="ECO:0007669"/>
    <property type="project" value="Ensembl"/>
</dbReference>
<feature type="domain" description="Caspase family p20" evidence="19">
    <location>
        <begin position="224"/>
        <end position="356"/>
    </location>
</feature>
<gene>
    <name evidence="20" type="primary">CASP8</name>
</gene>
<dbReference type="GO" id="GO:0140639">
    <property type="term" value="P:positive regulation of pyroptotic inflammatory response"/>
    <property type="evidence" value="ECO:0007669"/>
    <property type="project" value="Ensembl"/>
</dbReference>
<name>A0A4X2KPG0_VOMUR</name>
<dbReference type="Proteomes" id="UP000314987">
    <property type="component" value="Unassembled WGS sequence"/>
</dbReference>
<dbReference type="RefSeq" id="XP_027729362.1">
    <property type="nucleotide sequence ID" value="XM_027873561.1"/>
</dbReference>
<dbReference type="GO" id="GO:0004197">
    <property type="term" value="F:cysteine-type endopeptidase activity"/>
    <property type="evidence" value="ECO:0007669"/>
    <property type="project" value="Ensembl"/>
</dbReference>
<evidence type="ECO:0000256" key="11">
    <source>
        <dbReference type="ARBA" id="ARBA00023145"/>
    </source>
</evidence>
<evidence type="ECO:0000259" key="19">
    <source>
        <dbReference type="PROSITE" id="PS50208"/>
    </source>
</evidence>
<dbReference type="CTD" id="841"/>
<dbReference type="GeneTree" id="ENSGT00940000160319"/>
<dbReference type="RefSeq" id="XP_027729359.1">
    <property type="nucleotide sequence ID" value="XM_027873558.1"/>
</dbReference>
<dbReference type="GO" id="GO:0060546">
    <property type="term" value="P:negative regulation of necroptotic process"/>
    <property type="evidence" value="ECO:0007669"/>
    <property type="project" value="Ensembl"/>
</dbReference>
<dbReference type="GO" id="GO:0043124">
    <property type="term" value="P:negative regulation of canonical NF-kappaB signal transduction"/>
    <property type="evidence" value="ECO:0007669"/>
    <property type="project" value="Ensembl"/>
</dbReference>
<reference evidence="20" key="3">
    <citation type="submission" date="2025-09" db="UniProtKB">
        <authorList>
            <consortium name="Ensembl"/>
        </authorList>
    </citation>
    <scope>IDENTIFICATION</scope>
</reference>
<evidence type="ECO:0000259" key="17">
    <source>
        <dbReference type="PROSITE" id="PS50168"/>
    </source>
</evidence>
<evidence type="ECO:0000259" key="18">
    <source>
        <dbReference type="PROSITE" id="PS50207"/>
    </source>
</evidence>
<dbReference type="PROSITE" id="PS01122">
    <property type="entry name" value="CASPASE_CYS"/>
    <property type="match status" value="1"/>
</dbReference>
<dbReference type="Gene3D" id="3.40.50.1460">
    <property type="match status" value="1"/>
</dbReference>
<sequence>MDFHAVLYNIAEEIDSRDLAGLKFLCLDHIPLKKQEFIKDAVGLFKILEEKGLLEEDNLSFLKELLYHNNRMDLLNLLNTNQSEVECQIRTKAQISSYRVLLFDLSENVAKFELKSIKFMLSRKIPKCKLEDNMTLIDIFIEMEKRGILGEGNLDDLKAVCDVIDKNLLKKIKDYESNRVERSTERVPVEIQDVEEMMNDLQATSGDFPGEKDQDKAYKMSSKPRGYCLIINNFDFQRARKEKPEHQNIRDRKGTDVDAEALKNTFKKLHFEVVHFQDRTAEQIHNDLQNFQDRNHDGKDCFVCCLLSHGDRGTIYGIDGQEVAIKDLTSYFSSSKCPSLAGKPKVFFIQACQGKTIQSGITLDTDSEQQRESLEMDAFLQSECIPDEADFLLGMATVENHISYRHPKEGTWYIQSLCKNLKEKCPRGVAILDILTDVNSEVSQKIDLSNKGKQMPQPKYTLRKKLFFPVN</sequence>
<evidence type="ECO:0000256" key="1">
    <source>
        <dbReference type="ARBA" id="ARBA00004123"/>
    </source>
</evidence>
<dbReference type="SMART" id="SM00031">
    <property type="entry name" value="DED"/>
    <property type="match status" value="2"/>
</dbReference>
<evidence type="ECO:0000256" key="6">
    <source>
        <dbReference type="ARBA" id="ARBA00022670"/>
    </source>
</evidence>
<dbReference type="Gene3D" id="1.10.533.10">
    <property type="entry name" value="Death Domain, Fas"/>
    <property type="match status" value="2"/>
</dbReference>
<dbReference type="Pfam" id="PF01335">
    <property type="entry name" value="DED"/>
    <property type="match status" value="2"/>
</dbReference>
<dbReference type="InterPro" id="IPR011600">
    <property type="entry name" value="Pept_C14_caspase"/>
</dbReference>
<keyword evidence="6" id="KW-0645">Protease</keyword>
<evidence type="ECO:0000256" key="16">
    <source>
        <dbReference type="RuleBase" id="RU003971"/>
    </source>
</evidence>
<accession>A0A4X2KPG0</accession>
<proteinExistence type="inferred from homology"/>
<dbReference type="GO" id="GO:0071260">
    <property type="term" value="P:cellular response to mechanical stimulus"/>
    <property type="evidence" value="ECO:0007669"/>
    <property type="project" value="Ensembl"/>
</dbReference>
<evidence type="ECO:0000256" key="4">
    <source>
        <dbReference type="ARBA" id="ARBA00022490"/>
    </source>
</evidence>
<keyword evidence="5" id="KW-0597">Phosphoprotein</keyword>
<protein>
    <recommendedName>
        <fullName evidence="15">Caspase-8</fullName>
        <ecNumber evidence="14">3.4.22.61</ecNumber>
    </recommendedName>
</protein>
<dbReference type="PROSITE" id="PS01121">
    <property type="entry name" value="CASPASE_HIS"/>
    <property type="match status" value="1"/>
</dbReference>
<evidence type="ECO:0000256" key="8">
    <source>
        <dbReference type="ARBA" id="ARBA00022737"/>
    </source>
</evidence>
<dbReference type="PANTHER" id="PTHR48169:SF7">
    <property type="entry name" value="CASPASE 10"/>
    <property type="match status" value="1"/>
</dbReference>
<dbReference type="GO" id="GO:0030335">
    <property type="term" value="P:positive regulation of cell migration"/>
    <property type="evidence" value="ECO:0007669"/>
    <property type="project" value="Ensembl"/>
</dbReference>
<evidence type="ECO:0000313" key="20">
    <source>
        <dbReference type="Ensembl" id="ENSVURP00010011270.1"/>
    </source>
</evidence>
<dbReference type="Ensembl" id="ENSVURT00010012799.1">
    <property type="protein sequence ID" value="ENSVURP00010011270.1"/>
    <property type="gene ID" value="ENSVURG00010008700.1"/>
</dbReference>
<dbReference type="InterPro" id="IPR002138">
    <property type="entry name" value="Pept_C14_p10"/>
</dbReference>
<dbReference type="GO" id="GO:1900119">
    <property type="term" value="P:positive regulation of execution phase of apoptosis"/>
    <property type="evidence" value="ECO:0007669"/>
    <property type="project" value="Ensembl"/>
</dbReference>
<comment type="similarity">
    <text evidence="3 16">Belongs to the peptidase C14A family.</text>
</comment>
<dbReference type="InterPro" id="IPR001875">
    <property type="entry name" value="DED_dom"/>
</dbReference>
<dbReference type="GO" id="GO:0036462">
    <property type="term" value="P:TRAIL-activated apoptotic signaling pathway"/>
    <property type="evidence" value="ECO:0007669"/>
    <property type="project" value="Ensembl"/>
</dbReference>
<dbReference type="GO" id="GO:0005634">
    <property type="term" value="C:nucleus"/>
    <property type="evidence" value="ECO:0007669"/>
    <property type="project" value="UniProtKB-SubCell"/>
</dbReference>
<dbReference type="GO" id="GO:0097342">
    <property type="term" value="C:ripoptosome"/>
    <property type="evidence" value="ECO:0007669"/>
    <property type="project" value="Ensembl"/>
</dbReference>
<dbReference type="GO" id="GO:0070269">
    <property type="term" value="P:pyroptotic inflammatory response"/>
    <property type="evidence" value="ECO:0007669"/>
    <property type="project" value="Ensembl"/>
</dbReference>
<feature type="domain" description="Caspase family p10" evidence="18">
    <location>
        <begin position="385"/>
        <end position="468"/>
    </location>
</feature>
<evidence type="ECO:0000256" key="15">
    <source>
        <dbReference type="ARBA" id="ARBA00068172"/>
    </source>
</evidence>
<dbReference type="GO" id="GO:0030027">
    <property type="term" value="C:lamellipodium"/>
    <property type="evidence" value="ECO:0007669"/>
    <property type="project" value="Ensembl"/>
</dbReference>
<dbReference type="GO" id="GO:0031625">
    <property type="term" value="F:ubiquitin protein ligase binding"/>
    <property type="evidence" value="ECO:0007669"/>
    <property type="project" value="Ensembl"/>
</dbReference>
<keyword evidence="11" id="KW-0865">Zymogen</keyword>
<keyword evidence="8" id="KW-0677">Repeat</keyword>
<evidence type="ECO:0000256" key="3">
    <source>
        <dbReference type="ARBA" id="ARBA00010134"/>
    </source>
</evidence>
<evidence type="ECO:0000256" key="7">
    <source>
        <dbReference type="ARBA" id="ARBA00022703"/>
    </source>
</evidence>
<keyword evidence="9" id="KW-0378">Hydrolase</keyword>
<dbReference type="FunFam" id="1.10.533.10:FF:000016">
    <property type="entry name" value="CASP8 and FADD-like apoptosis regulator"/>
    <property type="match status" value="1"/>
</dbReference>
<dbReference type="GO" id="GO:0045651">
    <property type="term" value="P:positive regulation of macrophage differentiation"/>
    <property type="evidence" value="ECO:0007669"/>
    <property type="project" value="Ensembl"/>
</dbReference>
<dbReference type="GO" id="GO:0043123">
    <property type="term" value="P:positive regulation of canonical NF-kappaB signal transduction"/>
    <property type="evidence" value="ECO:0007669"/>
    <property type="project" value="Ensembl"/>
</dbReference>
<dbReference type="InterPro" id="IPR001309">
    <property type="entry name" value="Pept_C14_p20"/>
</dbReference>
<dbReference type="SUPFAM" id="SSF47986">
    <property type="entry name" value="DEATH domain"/>
    <property type="match status" value="2"/>
</dbReference>
<dbReference type="Pfam" id="PF00656">
    <property type="entry name" value="Peptidase_C14"/>
    <property type="match status" value="1"/>
</dbReference>
<dbReference type="OMA" id="WNRIEDG"/>
<dbReference type="PROSITE" id="PS50207">
    <property type="entry name" value="CASPASE_P10"/>
    <property type="match status" value="1"/>
</dbReference>
<dbReference type="GO" id="GO:0035877">
    <property type="term" value="F:death effector domain binding"/>
    <property type="evidence" value="ECO:0007669"/>
    <property type="project" value="Ensembl"/>
</dbReference>
<dbReference type="PRINTS" id="PR00376">
    <property type="entry name" value="IL1BCENZYME"/>
</dbReference>